<dbReference type="EMBL" id="AP022593">
    <property type="protein sequence ID" value="BBY49886.1"/>
    <property type="molecule type" value="Genomic_DNA"/>
</dbReference>
<keyword evidence="2" id="KW-1185">Reference proteome</keyword>
<gene>
    <name evidence="1" type="ORF">MARA_33540</name>
</gene>
<reference evidence="1 2" key="1">
    <citation type="journal article" date="2019" name="Emerg. Microbes Infect.">
        <title>Comprehensive subspecies identification of 175 nontuberculous mycobacteria species based on 7547 genomic profiles.</title>
        <authorList>
            <person name="Matsumoto Y."/>
            <person name="Kinjo T."/>
            <person name="Motooka D."/>
            <person name="Nabeya D."/>
            <person name="Jung N."/>
            <person name="Uechi K."/>
            <person name="Horii T."/>
            <person name="Iida T."/>
            <person name="Fujita J."/>
            <person name="Nakamura S."/>
        </authorList>
    </citation>
    <scope>NUCLEOTIDE SEQUENCE [LARGE SCALE GENOMIC DNA]</scope>
    <source>
        <strain evidence="1 2">JCM 18538</strain>
    </source>
</reference>
<accession>A0A7I7S0T8</accession>
<geneLocation type="plasmid" evidence="2">
    <name>pjcm18538 dna</name>
</geneLocation>
<proteinExistence type="predicted"/>
<evidence type="ECO:0008006" key="3">
    <source>
        <dbReference type="Google" id="ProtNLM"/>
    </source>
</evidence>
<sequence>MKATYYPPRSRVVVLLPRDPHTGKRGMVDSTRNVGGDMEHRVRFADGATATYYAEELLGAEGTPGRKQG</sequence>
<dbReference type="AlphaFoldDB" id="A0A7I7S0T8"/>
<protein>
    <recommendedName>
        <fullName evidence="3">DUF1918 domain-containing protein</fullName>
    </recommendedName>
</protein>
<dbReference type="RefSeq" id="WP_163919444.1">
    <property type="nucleotide sequence ID" value="NZ_AP022593.1"/>
</dbReference>
<evidence type="ECO:0000313" key="1">
    <source>
        <dbReference type="EMBL" id="BBY49886.1"/>
    </source>
</evidence>
<organism evidence="1 2">
    <name type="scientific">Mycolicibacterium arabiense</name>
    <dbReference type="NCBI Taxonomy" id="1286181"/>
    <lineage>
        <taxon>Bacteria</taxon>
        <taxon>Bacillati</taxon>
        <taxon>Actinomycetota</taxon>
        <taxon>Actinomycetes</taxon>
        <taxon>Mycobacteriales</taxon>
        <taxon>Mycobacteriaceae</taxon>
        <taxon>Mycolicibacterium</taxon>
    </lineage>
</organism>
<name>A0A7I7S0T8_9MYCO</name>
<evidence type="ECO:0000313" key="2">
    <source>
        <dbReference type="Proteomes" id="UP000467428"/>
    </source>
</evidence>
<dbReference type="KEGG" id="marz:MARA_33540"/>
<dbReference type="Proteomes" id="UP000467428">
    <property type="component" value="Chromosome"/>
</dbReference>